<feature type="transmembrane region" description="Helical" evidence="2">
    <location>
        <begin position="158"/>
        <end position="177"/>
    </location>
</feature>
<dbReference type="KEGG" id="rgi:RGI145_03235"/>
<name>A0A1L7ABX9_9PROT</name>
<gene>
    <name evidence="3" type="ORF">RGI145_03235</name>
</gene>
<keyword evidence="2" id="KW-0812">Transmembrane</keyword>
<evidence type="ECO:0000256" key="2">
    <source>
        <dbReference type="SAM" id="Phobius"/>
    </source>
</evidence>
<feature type="transmembrane region" description="Helical" evidence="2">
    <location>
        <begin position="61"/>
        <end position="83"/>
    </location>
</feature>
<sequence length="255" mass="26536">MPPDPLLEQLERTLADSYKREIEAEENVWRSLPFFAATLALQFAGLAQARDWLLAMQGNAALVAIVLLVLAGGSTALGLLFLAQSIAPAEFRYLSRETELLRYAGALREQERSVGREVAEASAAALASFRATLVAQYAMAVDHNRAINRRRATRRTRAALAILCSVLLVTALVALTLGTNMSHATGAGPIHDSQKPAESTRATESGAIRPGLLGEDPAAARPGGKAGRTADGGGARGMVEPQGGGAAARGAAAGG</sequence>
<evidence type="ECO:0000256" key="1">
    <source>
        <dbReference type="SAM" id="MobiDB-lite"/>
    </source>
</evidence>
<organism evidence="3 4">
    <name type="scientific">Roseomonas gilardii</name>
    <dbReference type="NCBI Taxonomy" id="257708"/>
    <lineage>
        <taxon>Bacteria</taxon>
        <taxon>Pseudomonadati</taxon>
        <taxon>Pseudomonadota</taxon>
        <taxon>Alphaproteobacteria</taxon>
        <taxon>Acetobacterales</taxon>
        <taxon>Roseomonadaceae</taxon>
        <taxon>Roseomonas</taxon>
    </lineage>
</organism>
<accession>A0A1L7ABX9</accession>
<dbReference type="RefSeq" id="WP_075797218.1">
    <property type="nucleotide sequence ID" value="NZ_CP015583.1"/>
</dbReference>
<keyword evidence="2" id="KW-0472">Membrane</keyword>
<feature type="compositionally biased region" description="Gly residues" evidence="1">
    <location>
        <begin position="224"/>
        <end position="255"/>
    </location>
</feature>
<dbReference type="STRING" id="257708.RGI145_03235"/>
<reference evidence="3 4" key="1">
    <citation type="submission" date="2016-05" db="EMBL/GenBank/DDBJ databases">
        <title>Complete Genome and Methylome Analysis of Psychrotrophic Bacterial Isolates from Antarctic Lake Untersee.</title>
        <authorList>
            <person name="Fomenkov A."/>
            <person name="Akimov V.N."/>
            <person name="Vasilyeva L.V."/>
            <person name="Andersen D."/>
            <person name="Vincze T."/>
            <person name="Roberts R.J."/>
        </authorList>
    </citation>
    <scope>NUCLEOTIDE SEQUENCE [LARGE SCALE GENOMIC DNA]</scope>
    <source>
        <strain evidence="3 4">U14-5</strain>
    </source>
</reference>
<evidence type="ECO:0000313" key="3">
    <source>
        <dbReference type="EMBL" id="APT56271.1"/>
    </source>
</evidence>
<proteinExistence type="predicted"/>
<keyword evidence="2" id="KW-1133">Transmembrane helix</keyword>
<dbReference type="EMBL" id="CP015583">
    <property type="protein sequence ID" value="APT56271.1"/>
    <property type="molecule type" value="Genomic_DNA"/>
</dbReference>
<evidence type="ECO:0000313" key="4">
    <source>
        <dbReference type="Proteomes" id="UP000185494"/>
    </source>
</evidence>
<feature type="region of interest" description="Disordered" evidence="1">
    <location>
        <begin position="185"/>
        <end position="255"/>
    </location>
</feature>
<dbReference type="AlphaFoldDB" id="A0A1L7ABX9"/>
<protein>
    <submittedName>
        <fullName evidence="3">Uncharacterized protein</fullName>
    </submittedName>
</protein>
<dbReference type="Proteomes" id="UP000185494">
    <property type="component" value="Chromosome 1"/>
</dbReference>